<dbReference type="EMBL" id="CACVAY010000095">
    <property type="protein sequence ID" value="CAA6819789.1"/>
    <property type="molecule type" value="Genomic_DNA"/>
</dbReference>
<dbReference type="InterPro" id="IPR005662">
    <property type="entry name" value="GTPase_Era-like"/>
</dbReference>
<gene>
    <name evidence="3" type="ORF">HELGO_WM18944</name>
</gene>
<dbReference type="Gene3D" id="3.40.50.300">
    <property type="entry name" value="P-loop containing nucleotide triphosphate hydrolases"/>
    <property type="match status" value="1"/>
</dbReference>
<feature type="domain" description="G" evidence="2">
    <location>
        <begin position="36"/>
        <end position="128"/>
    </location>
</feature>
<dbReference type="AlphaFoldDB" id="A0A6S6TZ83"/>
<dbReference type="GO" id="GO:0000028">
    <property type="term" value="P:ribosomal small subunit assembly"/>
    <property type="evidence" value="ECO:0007669"/>
    <property type="project" value="TreeGrafter"/>
</dbReference>
<keyword evidence="1" id="KW-0175">Coiled coil</keyword>
<sequence>MKNWNTEIQYLGELLPNSKLNFNRLKELLTSTEETKVAVFGKYNHGKSTLLNAVVGYEHFSVADKRETIVVSEIDHDGVTWIDTPGLDADTAGDDDRLAIDAVLQKADILCFVHNVKSGELDKSEMNYFQKLISIENGDPTTFLLVLTQVDQVSPDDMERVKAKVIEQVPDVNVICVSATRYTRGLAESNPAFVNVSGMPLLFKKLDSMKENTGYLRKKEAQKIIKQLRLELKKINSDKDNELNIARESLYQTKTEFKKNLHKAREKYVSYSNQI</sequence>
<dbReference type="GO" id="GO:0005525">
    <property type="term" value="F:GTP binding"/>
    <property type="evidence" value="ECO:0007669"/>
    <property type="project" value="InterPro"/>
</dbReference>
<dbReference type="InterPro" id="IPR027417">
    <property type="entry name" value="P-loop_NTPase"/>
</dbReference>
<name>A0A6S6TZ83_9GAMM</name>
<dbReference type="InterPro" id="IPR006073">
    <property type="entry name" value="GTP-bd"/>
</dbReference>
<accession>A0A6S6TZ83</accession>
<dbReference type="Pfam" id="PF01926">
    <property type="entry name" value="MMR_HSR1"/>
    <property type="match status" value="1"/>
</dbReference>
<dbReference type="PANTHER" id="PTHR42698">
    <property type="entry name" value="GTPASE ERA"/>
    <property type="match status" value="1"/>
</dbReference>
<organism evidence="3">
    <name type="scientific">uncultured Thiotrichaceae bacterium</name>
    <dbReference type="NCBI Taxonomy" id="298394"/>
    <lineage>
        <taxon>Bacteria</taxon>
        <taxon>Pseudomonadati</taxon>
        <taxon>Pseudomonadota</taxon>
        <taxon>Gammaproteobacteria</taxon>
        <taxon>Thiotrichales</taxon>
        <taxon>Thiotrichaceae</taxon>
        <taxon>environmental samples</taxon>
    </lineage>
</organism>
<evidence type="ECO:0000313" key="3">
    <source>
        <dbReference type="EMBL" id="CAA6819789.1"/>
    </source>
</evidence>
<evidence type="ECO:0000259" key="2">
    <source>
        <dbReference type="Pfam" id="PF01926"/>
    </source>
</evidence>
<dbReference type="GO" id="GO:0019843">
    <property type="term" value="F:rRNA binding"/>
    <property type="evidence" value="ECO:0007669"/>
    <property type="project" value="TreeGrafter"/>
</dbReference>
<dbReference type="PANTHER" id="PTHR42698:SF1">
    <property type="entry name" value="GTPASE ERA, MITOCHONDRIAL"/>
    <property type="match status" value="1"/>
</dbReference>
<dbReference type="SUPFAM" id="SSF52540">
    <property type="entry name" value="P-loop containing nucleoside triphosphate hydrolases"/>
    <property type="match status" value="1"/>
</dbReference>
<dbReference type="GO" id="GO:0043024">
    <property type="term" value="F:ribosomal small subunit binding"/>
    <property type="evidence" value="ECO:0007669"/>
    <property type="project" value="TreeGrafter"/>
</dbReference>
<reference evidence="3" key="1">
    <citation type="submission" date="2020-01" db="EMBL/GenBank/DDBJ databases">
        <authorList>
            <person name="Meier V. D."/>
            <person name="Meier V D."/>
        </authorList>
    </citation>
    <scope>NUCLEOTIDE SEQUENCE</scope>
    <source>
        <strain evidence="3">HLG_WM_MAG_07</strain>
    </source>
</reference>
<proteinExistence type="predicted"/>
<protein>
    <recommendedName>
        <fullName evidence="2">G domain-containing protein</fullName>
    </recommendedName>
</protein>
<feature type="coiled-coil region" evidence="1">
    <location>
        <begin position="218"/>
        <end position="274"/>
    </location>
</feature>
<evidence type="ECO:0000256" key="1">
    <source>
        <dbReference type="SAM" id="Coils"/>
    </source>
</evidence>